<keyword evidence="2" id="KW-0614">Plasmid</keyword>
<dbReference type="EMBL" id="KY000029">
    <property type="protein sequence ID" value="ASK41415.1"/>
    <property type="molecule type" value="Genomic_DNA"/>
</dbReference>
<feature type="transmembrane region" description="Helical" evidence="1">
    <location>
        <begin position="20"/>
        <end position="45"/>
    </location>
</feature>
<protein>
    <recommendedName>
        <fullName evidence="4">Protein virD3</fullName>
    </recommendedName>
</protein>
<organism evidence="2">
    <name type="scientific">Agrobacterium genomosp. 6</name>
    <dbReference type="NCBI Taxonomy" id="1183411"/>
    <lineage>
        <taxon>Bacteria</taxon>
        <taxon>Pseudomonadati</taxon>
        <taxon>Pseudomonadota</taxon>
        <taxon>Alphaproteobacteria</taxon>
        <taxon>Hyphomicrobiales</taxon>
        <taxon>Rhizobiaceae</taxon>
        <taxon>Rhizobium/Agrobacterium group</taxon>
        <taxon>Agrobacterium</taxon>
        <taxon>Agrobacterium tumefaciens complex</taxon>
    </lineage>
</organism>
<dbReference type="AlphaFoldDB" id="A0A2Z2PF28"/>
<evidence type="ECO:0000313" key="3">
    <source>
        <dbReference type="EMBL" id="ASK41415.1"/>
    </source>
</evidence>
<evidence type="ECO:0000256" key="1">
    <source>
        <dbReference type="SAM" id="Phobius"/>
    </source>
</evidence>
<keyword evidence="1" id="KW-0472">Membrane</keyword>
<keyword evidence="1" id="KW-0812">Transmembrane</keyword>
<sequence length="144" mass="16477">MDNDRDMKQQTSEQRESIRWQPFVQTLLATCALVGAGIGGMLHFLNVGEGHPAYQIFVLRLSAFVLIIIFFFLVLANIIVFIMEFGRLDRKHADIKYVRYVIRSFTIVFTLMLAASAYGIFFAGTEFFARGLQEYIQVLRPAKS</sequence>
<dbReference type="EMBL" id="KY000025">
    <property type="protein sequence ID" value="ASK40651.1"/>
    <property type="molecule type" value="Genomic_DNA"/>
</dbReference>
<geneLocation type="plasmid" evidence="3">
    <name>pTi_CFBP5499</name>
</geneLocation>
<keyword evidence="1" id="KW-1133">Transmembrane helix</keyword>
<geneLocation type="plasmid" evidence="2">
    <name>pTi_AR125</name>
</geneLocation>
<feature type="transmembrane region" description="Helical" evidence="1">
    <location>
        <begin position="57"/>
        <end position="83"/>
    </location>
</feature>
<proteinExistence type="predicted"/>
<evidence type="ECO:0008006" key="4">
    <source>
        <dbReference type="Google" id="ProtNLM"/>
    </source>
</evidence>
<feature type="transmembrane region" description="Helical" evidence="1">
    <location>
        <begin position="104"/>
        <end position="124"/>
    </location>
</feature>
<evidence type="ECO:0000313" key="2">
    <source>
        <dbReference type="EMBL" id="ASK40651.1"/>
    </source>
</evidence>
<name>A0A2Z2PF28_9HYPH</name>
<accession>A0A2Z2PF28</accession>
<reference evidence="2" key="1">
    <citation type="submission" date="2016-10" db="EMBL/GenBank/DDBJ databases">
        <title>Agrobacterium Ti plasmids: Classification based on T-DNA and Vir regions organization.</title>
        <authorList>
            <person name="Nabi N."/>
            <person name="Vial L."/>
            <person name="Ben Hafsa A."/>
            <person name="Chapulliot D."/>
            <person name="Berard A."/>
            <person name="Chauveau A."/>
            <person name="Le Paslier M.-C."/>
            <person name="Harzallah Skhiri F."/>
            <person name="Brunel D."/>
            <person name="Nesme X."/>
            <person name="Chaouachi M."/>
        </authorList>
    </citation>
    <scope>NUCLEOTIDE SEQUENCE</scope>
    <source>
        <strain evidence="2">AR125</strain>
        <strain evidence="3">CFBP5499</strain>
        <plasmid evidence="2">pTi_AR125</plasmid>
        <plasmid evidence="3">pTi_CFBP5499</plasmid>
    </source>
</reference>
<dbReference type="RefSeq" id="WP_130932615.1">
    <property type="nucleotide sequence ID" value="NZ_KY000025.1"/>
</dbReference>